<dbReference type="Proteomes" id="UP001341281">
    <property type="component" value="Chromosome 10"/>
</dbReference>
<sequence length="1342" mass="150429">MVVVLSLILTFAMFGIVTRVTRLVGPRRRDSRRLWELDRLRLSSAASAARRLRFSRFVHFIFCSVASSVGSPLWLPSVYSDSSWSLRNSASFCSVTRRVSFESSSLTPDYTTKPPVTQVYTRRSAPTPPEPTSDEPSPAASSPEQLLRRGHRSRQPVDRYGFGPVTWQGFAGTVLSEPLSYRDAILHPEWQLAMAEEIAALERTGTWDLVPTPSHVRPITCKWVYKVKTRSDGSLERYKARLVARGFQQEHGRDYDETFAPVAHMTTVRALLAVASVREWSISQLDVKNAFLNGELREEVYMQPPPGYSVPEGMVCRLRRSLYGLKQAPRAWFQRFASVVTAAGFSASPHDPALFVHTSSRGRTLLLLYVDDMIITEDDPQFIAFVKARLSEQFLMSDLGPLRYFLGIEVSFAPEGFYLSQEKYIQGLLDRASLTDHKTEETPMELNLRLSATDGEPLDDPTRYRHIVGSLVYLGVTRPDISYSVHILSQFISAPTQLHYSHLLRVLRYLRGTMSRRLFFPRSSSLRLQAYRDATWASDSSDRRSLFAYCVFLGGSLIAWKTKKRTAYEAELRAMALVTVEVTWLRWLLADFGVSCLYRLLFWIDSTGAISIAHDPVKHELTKHIGVDAYYTRAQVQDGVVTLRYVPSELQLADFLTKAQTRDQHRFYLSKLKVILQPGVEDSPVLRFLASSSLWCKFFIWLAIKNRYWTADRLAKRGLPHPSVCPLCDQEEETIQHLLVSYVFSREVWAYFLHALGLSAIAPQSDEVEKEGSLWCLAGNAALSECASAKKIIWEVTQREAYKKPFFWPRARVWILSSPCVSSPPAGRHRPRALPRAPLPRPRSPAFAPPCAPAAPPTFLPAGASPCDSLVALLVARLLTMAAPRAAPVVPLPSVTFDGTNYWEWSTMLELPPSTTSIASWLTCGISFTPWSLFTAAIAPVVAFIGSTRMFCVSTSSYGTCAQSSSSGPRRSPWFGLRRSVFRVCFRSPLPFWLLRLPHFLQRLRQLPRFLHQLLDLQLKRALLPFSSATTARRGLTPSSSARSYLHVARVVPRVVLLLLRTSRLLPGHDLTRRLERMERLCVAPSAPTVVSSVATRLLSAGQITDHDCRIILESDSCVVQDCRMGTLVGTGRWLRDPPCLRELDWLHLPSASTRCRSSSTDDATAFAATNSVSFTQWHHRLGEYSSRLRQFLSEQGTLPQYSCNGAHAQNGVAERKNRHLLETARALLLASSVPPRLWAEAVSTAIYLVNIQPSTALHGDTPLERLFGWPPRWPTLHHLVSTVLAYSIYSTSVNSTYISTSTASFSTSTASISTSITPTNSLPLHSTPASSAIAPDDFLPR</sequence>
<evidence type="ECO:0000256" key="2">
    <source>
        <dbReference type="SAM" id="Phobius"/>
    </source>
</evidence>
<evidence type="ECO:0000259" key="3">
    <source>
        <dbReference type="PROSITE" id="PS50994"/>
    </source>
</evidence>
<dbReference type="InterPro" id="IPR001584">
    <property type="entry name" value="Integrase_cat-core"/>
</dbReference>
<feature type="transmembrane region" description="Helical" evidence="2">
    <location>
        <begin position="57"/>
        <end position="75"/>
    </location>
</feature>
<dbReference type="InterPro" id="IPR036397">
    <property type="entry name" value="RNaseH_sf"/>
</dbReference>
<dbReference type="CDD" id="cd09272">
    <property type="entry name" value="RNase_HI_RT_Ty1"/>
    <property type="match status" value="1"/>
</dbReference>
<feature type="domain" description="Integrase catalytic" evidence="3">
    <location>
        <begin position="1161"/>
        <end position="1271"/>
    </location>
</feature>
<dbReference type="EMBL" id="CP144754">
    <property type="protein sequence ID" value="WVZ97935.1"/>
    <property type="molecule type" value="Genomic_DNA"/>
</dbReference>
<accession>A0AAQ3UT05</accession>
<evidence type="ECO:0000256" key="1">
    <source>
        <dbReference type="SAM" id="MobiDB-lite"/>
    </source>
</evidence>
<dbReference type="InterPro" id="IPR013103">
    <property type="entry name" value="RVT_2"/>
</dbReference>
<feature type="transmembrane region" description="Helical" evidence="2">
    <location>
        <begin position="6"/>
        <end position="25"/>
    </location>
</feature>
<name>A0AAQ3UT05_PASNO</name>
<proteinExistence type="predicted"/>
<dbReference type="InterPro" id="IPR026960">
    <property type="entry name" value="RVT-Znf"/>
</dbReference>
<dbReference type="InterPro" id="IPR012337">
    <property type="entry name" value="RNaseH-like_sf"/>
</dbReference>
<dbReference type="PANTHER" id="PTHR11439:SF461">
    <property type="entry name" value="OS10G0432200 PROTEIN"/>
    <property type="match status" value="1"/>
</dbReference>
<feature type="compositionally biased region" description="Polar residues" evidence="1">
    <location>
        <begin position="105"/>
        <end position="121"/>
    </location>
</feature>
<protein>
    <recommendedName>
        <fullName evidence="3">Integrase catalytic domain-containing protein</fullName>
    </recommendedName>
</protein>
<dbReference type="GO" id="GO:0003676">
    <property type="term" value="F:nucleic acid binding"/>
    <property type="evidence" value="ECO:0007669"/>
    <property type="project" value="InterPro"/>
</dbReference>
<feature type="compositionally biased region" description="Low complexity" evidence="1">
    <location>
        <begin position="134"/>
        <end position="144"/>
    </location>
</feature>
<dbReference type="PROSITE" id="PS50994">
    <property type="entry name" value="INTEGRASE"/>
    <property type="match status" value="1"/>
</dbReference>
<keyword evidence="2" id="KW-0812">Transmembrane</keyword>
<keyword evidence="5" id="KW-1185">Reference proteome</keyword>
<evidence type="ECO:0000313" key="4">
    <source>
        <dbReference type="EMBL" id="WVZ97935.1"/>
    </source>
</evidence>
<keyword evidence="2" id="KW-1133">Transmembrane helix</keyword>
<reference evidence="4 5" key="1">
    <citation type="submission" date="2024-02" db="EMBL/GenBank/DDBJ databases">
        <title>High-quality chromosome-scale genome assembly of Pensacola bahiagrass (Paspalum notatum Flugge var. saurae).</title>
        <authorList>
            <person name="Vega J.M."/>
            <person name="Podio M."/>
            <person name="Orjuela J."/>
            <person name="Siena L.A."/>
            <person name="Pessino S.C."/>
            <person name="Combes M.C."/>
            <person name="Mariac C."/>
            <person name="Albertini E."/>
            <person name="Pupilli F."/>
            <person name="Ortiz J.P.A."/>
            <person name="Leblanc O."/>
        </authorList>
    </citation>
    <scope>NUCLEOTIDE SEQUENCE [LARGE SCALE GENOMIC DNA]</scope>
    <source>
        <strain evidence="4">R1</strain>
        <tissue evidence="4">Leaf</tissue>
    </source>
</reference>
<dbReference type="Gene3D" id="3.30.420.10">
    <property type="entry name" value="Ribonuclease H-like superfamily/Ribonuclease H"/>
    <property type="match status" value="1"/>
</dbReference>
<dbReference type="PANTHER" id="PTHR11439">
    <property type="entry name" value="GAG-POL-RELATED RETROTRANSPOSON"/>
    <property type="match status" value="1"/>
</dbReference>
<keyword evidence="2" id="KW-0472">Membrane</keyword>
<dbReference type="InterPro" id="IPR043502">
    <property type="entry name" value="DNA/RNA_pol_sf"/>
</dbReference>
<dbReference type="SUPFAM" id="SSF56672">
    <property type="entry name" value="DNA/RNA polymerases"/>
    <property type="match status" value="1"/>
</dbReference>
<gene>
    <name evidence="4" type="ORF">U9M48_043435</name>
</gene>
<organism evidence="4 5">
    <name type="scientific">Paspalum notatum var. saurae</name>
    <dbReference type="NCBI Taxonomy" id="547442"/>
    <lineage>
        <taxon>Eukaryota</taxon>
        <taxon>Viridiplantae</taxon>
        <taxon>Streptophyta</taxon>
        <taxon>Embryophyta</taxon>
        <taxon>Tracheophyta</taxon>
        <taxon>Spermatophyta</taxon>
        <taxon>Magnoliopsida</taxon>
        <taxon>Liliopsida</taxon>
        <taxon>Poales</taxon>
        <taxon>Poaceae</taxon>
        <taxon>PACMAD clade</taxon>
        <taxon>Panicoideae</taxon>
        <taxon>Andropogonodae</taxon>
        <taxon>Paspaleae</taxon>
        <taxon>Paspalinae</taxon>
        <taxon>Paspalum</taxon>
    </lineage>
</organism>
<dbReference type="Pfam" id="PF07727">
    <property type="entry name" value="RVT_2"/>
    <property type="match status" value="1"/>
</dbReference>
<evidence type="ECO:0000313" key="5">
    <source>
        <dbReference type="Proteomes" id="UP001341281"/>
    </source>
</evidence>
<dbReference type="GO" id="GO:0015074">
    <property type="term" value="P:DNA integration"/>
    <property type="evidence" value="ECO:0007669"/>
    <property type="project" value="InterPro"/>
</dbReference>
<feature type="region of interest" description="Disordered" evidence="1">
    <location>
        <begin position="105"/>
        <end position="158"/>
    </location>
</feature>
<dbReference type="Pfam" id="PF13966">
    <property type="entry name" value="zf-RVT"/>
    <property type="match status" value="1"/>
</dbReference>
<dbReference type="SUPFAM" id="SSF53098">
    <property type="entry name" value="Ribonuclease H-like"/>
    <property type="match status" value="1"/>
</dbReference>